<comment type="caution">
    <text evidence="2">The sequence shown here is derived from an EMBL/GenBank/DDBJ whole genome shotgun (WGS) entry which is preliminary data.</text>
</comment>
<dbReference type="InterPro" id="IPR000835">
    <property type="entry name" value="HTH_MarR-typ"/>
</dbReference>
<dbReference type="EMBL" id="BAAAPN010000014">
    <property type="protein sequence ID" value="GAA1747522.1"/>
    <property type="molecule type" value="Genomic_DNA"/>
</dbReference>
<evidence type="ECO:0000313" key="3">
    <source>
        <dbReference type="Proteomes" id="UP001501475"/>
    </source>
</evidence>
<sequence length="153" mass="16844">MMRVDTEELTEAGRRLNSFAIHLLRAMRRVDAESGVTPARLSALSVLHFGGPRTLGRLARDEDVTSATMCRLVDALCELGLAERGPHPNHGGMVLVAATEKGNALMRAAAQRRIDLIARALHDLPASEQRLVLRATGALGELEERVRQRVRHR</sequence>
<dbReference type="Proteomes" id="UP001501475">
    <property type="component" value="Unassembled WGS sequence"/>
</dbReference>
<reference evidence="2 3" key="1">
    <citation type="journal article" date="2019" name="Int. J. Syst. Evol. Microbiol.">
        <title>The Global Catalogue of Microorganisms (GCM) 10K type strain sequencing project: providing services to taxonomists for standard genome sequencing and annotation.</title>
        <authorList>
            <consortium name="The Broad Institute Genomics Platform"/>
            <consortium name="The Broad Institute Genome Sequencing Center for Infectious Disease"/>
            <person name="Wu L."/>
            <person name="Ma J."/>
        </authorList>
    </citation>
    <scope>NUCLEOTIDE SEQUENCE [LARGE SCALE GENOMIC DNA]</scope>
    <source>
        <strain evidence="2 3">JCM 15591</strain>
    </source>
</reference>
<gene>
    <name evidence="2" type="ORF">GCM10009810_05180</name>
</gene>
<accession>A0ABN2K3C8</accession>
<dbReference type="Pfam" id="PF12802">
    <property type="entry name" value="MarR_2"/>
    <property type="match status" value="1"/>
</dbReference>
<dbReference type="PANTHER" id="PTHR39515:SF2">
    <property type="entry name" value="HTH-TYPE TRANSCRIPTIONAL REGULATOR RV0880"/>
    <property type="match status" value="1"/>
</dbReference>
<evidence type="ECO:0000313" key="2">
    <source>
        <dbReference type="EMBL" id="GAA1747522.1"/>
    </source>
</evidence>
<evidence type="ECO:0000259" key="1">
    <source>
        <dbReference type="SMART" id="SM00347"/>
    </source>
</evidence>
<keyword evidence="3" id="KW-1185">Reference proteome</keyword>
<proteinExistence type="predicted"/>
<name>A0ABN2K3C8_9MICO</name>
<feature type="domain" description="HTH marR-type" evidence="1">
    <location>
        <begin position="29"/>
        <end position="129"/>
    </location>
</feature>
<dbReference type="PANTHER" id="PTHR39515">
    <property type="entry name" value="CONSERVED PROTEIN"/>
    <property type="match status" value="1"/>
</dbReference>
<protein>
    <recommendedName>
        <fullName evidence="1">HTH marR-type domain-containing protein</fullName>
    </recommendedName>
</protein>
<organism evidence="2 3">
    <name type="scientific">Nostocoides vanveenii</name>
    <dbReference type="NCBI Taxonomy" id="330835"/>
    <lineage>
        <taxon>Bacteria</taxon>
        <taxon>Bacillati</taxon>
        <taxon>Actinomycetota</taxon>
        <taxon>Actinomycetes</taxon>
        <taxon>Micrococcales</taxon>
        <taxon>Intrasporangiaceae</taxon>
        <taxon>Nostocoides</taxon>
    </lineage>
</organism>
<dbReference type="InterPro" id="IPR036390">
    <property type="entry name" value="WH_DNA-bd_sf"/>
</dbReference>
<dbReference type="Gene3D" id="1.10.10.10">
    <property type="entry name" value="Winged helix-like DNA-binding domain superfamily/Winged helix DNA-binding domain"/>
    <property type="match status" value="1"/>
</dbReference>
<dbReference type="InterPro" id="IPR036388">
    <property type="entry name" value="WH-like_DNA-bd_sf"/>
</dbReference>
<dbReference type="SMART" id="SM00347">
    <property type="entry name" value="HTH_MARR"/>
    <property type="match status" value="1"/>
</dbReference>
<dbReference type="SUPFAM" id="SSF46785">
    <property type="entry name" value="Winged helix' DNA-binding domain"/>
    <property type="match status" value="1"/>
</dbReference>
<dbReference type="InterPro" id="IPR052526">
    <property type="entry name" value="HTH-type_Bedaq_tolerance"/>
</dbReference>